<dbReference type="InterPro" id="IPR031693">
    <property type="entry name" value="Sin3_C"/>
</dbReference>
<feature type="compositionally biased region" description="Polar residues" evidence="8">
    <location>
        <begin position="408"/>
        <end position="435"/>
    </location>
</feature>
<protein>
    <submittedName>
        <fullName evidence="10">Transcriptional regulatory protein-like protein</fullName>
    </submittedName>
</protein>
<evidence type="ECO:0000256" key="4">
    <source>
        <dbReference type="ARBA" id="ARBA00023015"/>
    </source>
</evidence>
<feature type="region of interest" description="Disordered" evidence="8">
    <location>
        <begin position="1351"/>
        <end position="1370"/>
    </location>
</feature>
<evidence type="ECO:0000259" key="9">
    <source>
        <dbReference type="SMART" id="SM00761"/>
    </source>
</evidence>
<dbReference type="SMART" id="SM00761">
    <property type="entry name" value="HDAC_interact"/>
    <property type="match status" value="1"/>
</dbReference>
<feature type="compositionally biased region" description="Acidic residues" evidence="8">
    <location>
        <begin position="1001"/>
        <end position="1010"/>
    </location>
</feature>
<dbReference type="FunFam" id="1.20.1160.11:FF:000001">
    <property type="entry name" value="Paired amphipathic helix protein Sin3"/>
    <property type="match status" value="1"/>
</dbReference>
<evidence type="ECO:0000256" key="7">
    <source>
        <dbReference type="PROSITE-ProRule" id="PRU00810"/>
    </source>
</evidence>
<proteinExistence type="predicted"/>
<dbReference type="PROSITE" id="PS51477">
    <property type="entry name" value="PAH"/>
    <property type="match status" value="2"/>
</dbReference>
<feature type="compositionally biased region" description="Low complexity" evidence="8">
    <location>
        <begin position="121"/>
        <end position="141"/>
    </location>
</feature>
<dbReference type="GO" id="GO:0003714">
    <property type="term" value="F:transcription corepressor activity"/>
    <property type="evidence" value="ECO:0007669"/>
    <property type="project" value="InterPro"/>
</dbReference>
<evidence type="ECO:0000256" key="1">
    <source>
        <dbReference type="ARBA" id="ARBA00004123"/>
    </source>
</evidence>
<dbReference type="Gene3D" id="1.20.1160.11">
    <property type="entry name" value="Paired amphipathic helix"/>
    <property type="match status" value="3"/>
</dbReference>
<dbReference type="PANTHER" id="PTHR12346:SF0">
    <property type="entry name" value="SIN3A, ISOFORM G"/>
    <property type="match status" value="1"/>
</dbReference>
<reference evidence="10" key="2">
    <citation type="submission" date="2022-07" db="EMBL/GenBank/DDBJ databases">
        <authorList>
            <person name="Goncalves M.F.M."/>
            <person name="Hilario S."/>
            <person name="Van De Peer Y."/>
            <person name="Esteves A.C."/>
            <person name="Alves A."/>
        </authorList>
    </citation>
    <scope>NUCLEOTIDE SEQUENCE</scope>
    <source>
        <strain evidence="10">MUM 19.33</strain>
    </source>
</reference>
<evidence type="ECO:0000256" key="8">
    <source>
        <dbReference type="SAM" id="MobiDB-lite"/>
    </source>
</evidence>
<dbReference type="Pfam" id="PF16879">
    <property type="entry name" value="Sin3a_C"/>
    <property type="match status" value="1"/>
</dbReference>
<feature type="compositionally biased region" description="Acidic residues" evidence="8">
    <location>
        <begin position="1063"/>
        <end position="1073"/>
    </location>
</feature>
<sequence>MNTHNPHGGGGAYDRDREREREERHRAVMQQQHEQEMAARRDQHEREGRESADRYQQQQNTPHHSSSAGSIPIHQPVASRGANLIHSPGGILGNFNGVGKDGPASGAPQGSTASFGGPLLQQQQQQQQQQREQQARQAFADAQQHPMFAPMTHAQQGPSAGQAAQGAGAAAAVAAVFGGPIQQAAAAQQQAARPHQDGGRGGPPANGDGFRSARPDSAQQAPPPPPPQQQQQQQQGAGGITQGQQPILNDALTYLDQVKVQFHDQPDVYNRFLDIMKDFKSQSIDTPGVINRVSELFAGNPSLIQGFNTFLPPGYRIECGAGHDPNTIRVTTPMGTTTQQIAGTRSITDVNPGPGQPMYADRGAANNWQRPQRSIESPEAAFSTPVQNGNNLLAVSQGGTFDQAGAQQRNLSQAPPTSQPVPRTQTPTPSAQALINGNAPPGSAAQKGPVEFNHAISYVNKIKNRFQDKPEIYKNFLEILQTYQRESRPIQDVYAQVTNLFADAPDLLESFKQFLPETKAVAERAEEGSRTPQPKMPPLGSFAPPASASKDNKKRPRANEKQAQAAGPAFPEVAANRAAPATTVNGTKRAKFSHARTQIESGVEPTLTPLMPEPYPPRPTSTSTADEMAFFERVKKYLGNRASMNEFLKMCNLFSQNIIDRETLYYKGLTFISANPELVSFWGHFVNYQPENADIANRPAPPTDKVSLSNCRGYGPSYRLLPKRERQKRCSGRDELCQSVLNDEWASHPTWASEDSGFVAHRKNQYEEGLHRIEEERHDYDFYIEANLKCIQLLEPIAQSMLAMTAEERAAFQMPAALAGQSTSIFKRIAKKIYGDRGIEVVNDLFNTPFTVVPILLARMKVKDEEWRFSQREWEKVWHTQTESMHLKSLDHMGILVKSTDKKNLTTKHLVDVIKTKHESQRRERLLRGKHARHQFIWDFADKDLISDLLRFCMQYTLSSGTYSTQEKERILEFYETFLPVFFDIPEELLGDRLPRMPLDSGEEDVEDQTPAELTNGRSRRNGRKADLLRGVLDPVRNTPKPRNQKEDSAASGSKETTPDVGSNEEDMPDAPDDAASAEVTNERWMPTVPKAVVVGETDNANGLLGPDGELKADGLFTRTWYHLFCNQTIYVFMSIFQTLYSRLHDVKNSQDTVAHEIERLNREKPARDIGVSESPGTFFTTNDQPADFWPKTAALIDDYIAGDIDENGYQDVMRHYYLQTGWKLYTIQDLLKTLTRLALNCSHHDQKDKTHELINRYINNREKPETSYQTEISERKAAEKCVKDGELFVIRWMPGQSIATVRWLQRDESTFHTDDMALQERWQYYISSFIRVEPTEGIPRSQLQKVVLTRNLPSGDTDSDDGTSPKPLSFEENLTVSICLKSSKMLWEPGTSEYFVYDQSPKTKEQWDRRERFIKALSHHRETELTKKFVHNPVWARDMGPEGVQEQNSNFRKWLDEGVVPAGASETDEGA</sequence>
<keyword evidence="2" id="KW-0678">Repressor</keyword>
<comment type="caution">
    <text evidence="10">The sequence shown here is derived from an EMBL/GenBank/DDBJ whole genome shotgun (WGS) entry which is preliminary data.</text>
</comment>
<dbReference type="Pfam" id="PF02671">
    <property type="entry name" value="PAH"/>
    <property type="match status" value="3"/>
</dbReference>
<feature type="compositionally biased region" description="Basic and acidic residues" evidence="8">
    <location>
        <begin position="33"/>
        <end position="53"/>
    </location>
</feature>
<evidence type="ECO:0000256" key="3">
    <source>
        <dbReference type="ARBA" id="ARBA00022737"/>
    </source>
</evidence>
<dbReference type="GO" id="GO:0033698">
    <property type="term" value="C:Rpd3L complex"/>
    <property type="evidence" value="ECO:0007669"/>
    <property type="project" value="UniProtKB-ARBA"/>
</dbReference>
<feature type="compositionally biased region" description="Basic and acidic residues" evidence="8">
    <location>
        <begin position="13"/>
        <end position="26"/>
    </location>
</feature>
<dbReference type="InterPro" id="IPR003822">
    <property type="entry name" value="PAH"/>
</dbReference>
<feature type="region of interest" description="Disordered" evidence="8">
    <location>
        <begin position="994"/>
        <end position="1079"/>
    </location>
</feature>
<evidence type="ECO:0000256" key="5">
    <source>
        <dbReference type="ARBA" id="ARBA00023163"/>
    </source>
</evidence>
<feature type="region of interest" description="Disordered" evidence="8">
    <location>
        <begin position="521"/>
        <end position="595"/>
    </location>
</feature>
<dbReference type="RefSeq" id="XP_051363132.1">
    <property type="nucleotide sequence ID" value="XM_051505393.1"/>
</dbReference>
<dbReference type="InterPro" id="IPR013194">
    <property type="entry name" value="HDAC_interact_dom"/>
</dbReference>
<keyword evidence="11" id="KW-1185">Reference proteome</keyword>
<dbReference type="InterPro" id="IPR036600">
    <property type="entry name" value="PAH_sf"/>
</dbReference>
<dbReference type="FunFam" id="1.20.1160.11:FF:000002">
    <property type="entry name" value="Paired amphipathic helix protein SIN3"/>
    <property type="match status" value="1"/>
</dbReference>
<evidence type="ECO:0000313" key="10">
    <source>
        <dbReference type="EMBL" id="KAI6782276.1"/>
    </source>
</evidence>
<dbReference type="GO" id="GO:0000122">
    <property type="term" value="P:negative regulation of transcription by RNA polymerase II"/>
    <property type="evidence" value="ECO:0007669"/>
    <property type="project" value="TreeGrafter"/>
</dbReference>
<dbReference type="SUPFAM" id="SSF47762">
    <property type="entry name" value="PAH2 domain"/>
    <property type="match status" value="3"/>
</dbReference>
<evidence type="ECO:0000256" key="2">
    <source>
        <dbReference type="ARBA" id="ARBA00022491"/>
    </source>
</evidence>
<dbReference type="OrthoDB" id="10265969at2759"/>
<feature type="region of interest" description="Disordered" evidence="8">
    <location>
        <begin position="1"/>
        <end position="141"/>
    </location>
</feature>
<comment type="subcellular location">
    <subcellularLocation>
        <location evidence="1 7">Nucleus</location>
    </subcellularLocation>
</comment>
<keyword evidence="3" id="KW-0677">Repeat</keyword>
<dbReference type="GeneID" id="75834833"/>
<feature type="region of interest" description="Disordered" evidence="8">
    <location>
        <begin position="185"/>
        <end position="243"/>
    </location>
</feature>
<dbReference type="EMBL" id="JAGIXG020000014">
    <property type="protein sequence ID" value="KAI6782276.1"/>
    <property type="molecule type" value="Genomic_DNA"/>
</dbReference>
<feature type="region of interest" description="Disordered" evidence="8">
    <location>
        <begin position="408"/>
        <end position="448"/>
    </location>
</feature>
<keyword evidence="5" id="KW-0804">Transcription</keyword>
<feature type="compositionally biased region" description="Polar residues" evidence="8">
    <location>
        <begin position="54"/>
        <end position="69"/>
    </location>
</feature>
<dbReference type="Pfam" id="PF08295">
    <property type="entry name" value="Sin3_corepress"/>
    <property type="match status" value="1"/>
</dbReference>
<reference evidence="10" key="1">
    <citation type="journal article" date="2021" name="J Fungi (Basel)">
        <title>Genomic and Metabolomic Analyses of the Marine Fungus Emericellopsis cladophorae: Insights into Saltwater Adaptability Mechanisms and Its Biosynthetic Potential.</title>
        <authorList>
            <person name="Goncalves M.F.M."/>
            <person name="Hilario S."/>
            <person name="Van de Peer Y."/>
            <person name="Esteves A.C."/>
            <person name="Alves A."/>
        </authorList>
    </citation>
    <scope>NUCLEOTIDE SEQUENCE</scope>
    <source>
        <strain evidence="10">MUM 19.33</strain>
    </source>
</reference>
<keyword evidence="4" id="KW-0805">Transcription regulation</keyword>
<keyword evidence="6 7" id="KW-0539">Nucleus</keyword>
<feature type="domain" description="Histone deacetylase interacting" evidence="9">
    <location>
        <begin position="710"/>
        <end position="811"/>
    </location>
</feature>
<name>A0A9P9Y2F5_9HYPO</name>
<gene>
    <name evidence="10" type="ORF">J7T54_008362</name>
</gene>
<evidence type="ECO:0000256" key="6">
    <source>
        <dbReference type="ARBA" id="ARBA00023242"/>
    </source>
</evidence>
<dbReference type="GO" id="GO:0010628">
    <property type="term" value="P:positive regulation of gene expression"/>
    <property type="evidence" value="ECO:0007669"/>
    <property type="project" value="UniProtKB-ARBA"/>
</dbReference>
<accession>A0A9P9Y2F5</accession>
<organism evidence="10 11">
    <name type="scientific">Emericellopsis cladophorae</name>
    <dbReference type="NCBI Taxonomy" id="2686198"/>
    <lineage>
        <taxon>Eukaryota</taxon>
        <taxon>Fungi</taxon>
        <taxon>Dikarya</taxon>
        <taxon>Ascomycota</taxon>
        <taxon>Pezizomycotina</taxon>
        <taxon>Sordariomycetes</taxon>
        <taxon>Hypocreomycetidae</taxon>
        <taxon>Hypocreales</taxon>
        <taxon>Bionectriaceae</taxon>
        <taxon>Emericellopsis</taxon>
    </lineage>
</organism>
<dbReference type="Proteomes" id="UP001055219">
    <property type="component" value="Unassembled WGS sequence"/>
</dbReference>
<evidence type="ECO:0000313" key="11">
    <source>
        <dbReference type="Proteomes" id="UP001055219"/>
    </source>
</evidence>
<dbReference type="InterPro" id="IPR039774">
    <property type="entry name" value="Sin3-like"/>
</dbReference>
<dbReference type="PANTHER" id="PTHR12346">
    <property type="entry name" value="SIN3B-RELATED"/>
    <property type="match status" value="1"/>
</dbReference>
<dbReference type="FunFam" id="1.20.1160.11:FF:000003">
    <property type="entry name" value="Paired amphipathic helix SIN3-like protein"/>
    <property type="match status" value="1"/>
</dbReference>